<feature type="domain" description="CsbD-like" evidence="3">
    <location>
        <begin position="11"/>
        <end position="61"/>
    </location>
</feature>
<dbReference type="Gene3D" id="1.10.1470.10">
    <property type="entry name" value="YjbJ"/>
    <property type="match status" value="1"/>
</dbReference>
<dbReference type="AlphaFoldDB" id="A0A7W4JS82"/>
<comment type="similarity">
    <text evidence="1">Belongs to the UPF0337 (CsbD) family.</text>
</comment>
<name>A0A7W4JS82_9PROT</name>
<evidence type="ECO:0000313" key="5">
    <source>
        <dbReference type="Proteomes" id="UP000555756"/>
    </source>
</evidence>
<keyword evidence="5" id="KW-1185">Reference proteome</keyword>
<gene>
    <name evidence="4" type="ORF">HLH34_08210</name>
</gene>
<dbReference type="Pfam" id="PF05532">
    <property type="entry name" value="CsbD"/>
    <property type="match status" value="1"/>
</dbReference>
<evidence type="ECO:0000256" key="1">
    <source>
        <dbReference type="ARBA" id="ARBA00009129"/>
    </source>
</evidence>
<dbReference type="RefSeq" id="WP_183119113.1">
    <property type="nucleotide sequence ID" value="NZ_JABEQF010000005.1"/>
</dbReference>
<evidence type="ECO:0000256" key="2">
    <source>
        <dbReference type="SAM" id="Phobius"/>
    </source>
</evidence>
<comment type="caution">
    <text evidence="4">The sequence shown here is derived from an EMBL/GenBank/DDBJ whole genome shotgun (WGS) entry which is preliminary data.</text>
</comment>
<evidence type="ECO:0000259" key="3">
    <source>
        <dbReference type="Pfam" id="PF05532"/>
    </source>
</evidence>
<proteinExistence type="inferred from homology"/>
<dbReference type="SUPFAM" id="SSF69047">
    <property type="entry name" value="Hypothetical protein YjbJ"/>
    <property type="match status" value="1"/>
</dbReference>
<dbReference type="EMBL" id="JABEQF010000005">
    <property type="protein sequence ID" value="MBB2189951.1"/>
    <property type="molecule type" value="Genomic_DNA"/>
</dbReference>
<evidence type="ECO:0000313" key="4">
    <source>
        <dbReference type="EMBL" id="MBB2189951.1"/>
    </source>
</evidence>
<dbReference type="InterPro" id="IPR008462">
    <property type="entry name" value="CsbD"/>
</dbReference>
<organism evidence="4 5">
    <name type="scientific">Gluconacetobacter azotocaptans</name>
    <dbReference type="NCBI Taxonomy" id="142834"/>
    <lineage>
        <taxon>Bacteria</taxon>
        <taxon>Pseudomonadati</taxon>
        <taxon>Pseudomonadota</taxon>
        <taxon>Alphaproteobacteria</taxon>
        <taxon>Acetobacterales</taxon>
        <taxon>Acetobacteraceae</taxon>
        <taxon>Gluconacetobacter</taxon>
    </lineage>
</organism>
<keyword evidence="2" id="KW-1133">Transmembrane helix</keyword>
<protein>
    <submittedName>
        <fullName evidence="4">CsbD family protein</fullName>
    </submittedName>
</protein>
<keyword evidence="2" id="KW-0812">Transmembrane</keyword>
<feature type="transmembrane region" description="Helical" evidence="2">
    <location>
        <begin position="77"/>
        <end position="95"/>
    </location>
</feature>
<dbReference type="Proteomes" id="UP000555756">
    <property type="component" value="Unassembled WGS sequence"/>
</dbReference>
<reference evidence="4 5" key="1">
    <citation type="submission" date="2020-04" db="EMBL/GenBank/DDBJ databases">
        <title>Description of novel Gluconacetobacter.</title>
        <authorList>
            <person name="Sombolestani A."/>
        </authorList>
    </citation>
    <scope>NUCLEOTIDE SEQUENCE [LARGE SCALE GENOMIC DNA]</scope>
    <source>
        <strain evidence="4 5">LMG 21311</strain>
    </source>
</reference>
<dbReference type="InterPro" id="IPR036629">
    <property type="entry name" value="YjbJ_sf"/>
</dbReference>
<accession>A0A7W4JS82</accession>
<keyword evidence="2" id="KW-0472">Membrane</keyword>
<sequence>MTELNNDAFVEKAKGAVEEGTGRVKDAAGGLTGDLGMQAEGKVDQLAGMARQEFAELYEEGESKLEKAVLFVQDRPLMSVGIAAFVGMLLGLILLPRRKAKA</sequence>